<dbReference type="Proteomes" id="UP000275846">
    <property type="component" value="Unassembled WGS sequence"/>
</dbReference>
<reference evidence="1 2" key="2">
    <citation type="submission" date="2018-11" db="EMBL/GenBank/DDBJ databases">
        <authorList>
            <consortium name="Pathogen Informatics"/>
        </authorList>
    </citation>
    <scope>NUCLEOTIDE SEQUENCE [LARGE SCALE GENOMIC DNA]</scope>
    <source>
        <strain evidence="1 2">NST_G2</strain>
    </source>
</reference>
<organism evidence="3">
    <name type="scientific">Schistocephalus solidus</name>
    <name type="common">Tapeworm</name>
    <dbReference type="NCBI Taxonomy" id="70667"/>
    <lineage>
        <taxon>Eukaryota</taxon>
        <taxon>Metazoa</taxon>
        <taxon>Spiralia</taxon>
        <taxon>Lophotrochozoa</taxon>
        <taxon>Platyhelminthes</taxon>
        <taxon>Cestoda</taxon>
        <taxon>Eucestoda</taxon>
        <taxon>Diphyllobothriidea</taxon>
        <taxon>Diphyllobothriidae</taxon>
        <taxon>Schistocephalus</taxon>
    </lineage>
</organism>
<dbReference type="AlphaFoldDB" id="A0A183TMB0"/>
<gene>
    <name evidence="1" type="ORF">SSLN_LOCUS17608</name>
</gene>
<sequence length="135" mass="15146">MFYSAVNAPGRVLRHNQAMKLLASKLVKRGHKVLLLPHIPEGRTFQKPDLVLCAEDCLTVADIAVGGEDLMETVYAGKIRYYRQQKSRRIYGGFLATQLISPSPMNPLFSRHAALCADAVKPDNAFWIFRSLTSR</sequence>
<reference evidence="3" key="1">
    <citation type="submission" date="2016-06" db="UniProtKB">
        <authorList>
            <consortium name="WormBaseParasite"/>
        </authorList>
    </citation>
    <scope>IDENTIFICATION</scope>
</reference>
<proteinExistence type="predicted"/>
<accession>A0A183TMB0</accession>
<keyword evidence="2" id="KW-1185">Reference proteome</keyword>
<dbReference type="WBParaSite" id="SSLN_0001827601-mRNA-1">
    <property type="protein sequence ID" value="SSLN_0001827601-mRNA-1"/>
    <property type="gene ID" value="SSLN_0001827601"/>
</dbReference>
<evidence type="ECO:0000313" key="1">
    <source>
        <dbReference type="EMBL" id="VDM03994.1"/>
    </source>
</evidence>
<name>A0A183TMB0_SCHSO</name>
<evidence type="ECO:0000313" key="2">
    <source>
        <dbReference type="Proteomes" id="UP000275846"/>
    </source>
</evidence>
<dbReference type="EMBL" id="UYSU01042790">
    <property type="protein sequence ID" value="VDM03994.1"/>
    <property type="molecule type" value="Genomic_DNA"/>
</dbReference>
<protein>
    <submittedName>
        <fullName evidence="3">Glycosyltransferase</fullName>
    </submittedName>
</protein>
<evidence type="ECO:0000313" key="3">
    <source>
        <dbReference type="WBParaSite" id="SSLN_0001827601-mRNA-1"/>
    </source>
</evidence>